<protein>
    <submittedName>
        <fullName evidence="2">Uncharacterized protein</fullName>
    </submittedName>
</protein>
<feature type="signal peptide" evidence="1">
    <location>
        <begin position="1"/>
        <end position="26"/>
    </location>
</feature>
<reference evidence="2 3" key="1">
    <citation type="submission" date="2016-01" db="EMBL/GenBank/DDBJ databases">
        <title>The new phylogeny of the genus Mycobacterium.</title>
        <authorList>
            <person name="Tarcisio F."/>
            <person name="Conor M."/>
            <person name="Antonella G."/>
            <person name="Elisabetta G."/>
            <person name="Giulia F.S."/>
            <person name="Sara T."/>
            <person name="Anna F."/>
            <person name="Clotilde B."/>
            <person name="Roberto B."/>
            <person name="Veronica D.S."/>
            <person name="Fabio R."/>
            <person name="Monica P."/>
            <person name="Olivier J."/>
            <person name="Enrico T."/>
            <person name="Nicola S."/>
        </authorList>
    </citation>
    <scope>NUCLEOTIDE SEQUENCE [LARGE SCALE GENOMIC DNA]</scope>
    <source>
        <strain evidence="2 3">DSM 44166</strain>
    </source>
</reference>
<keyword evidence="3" id="KW-1185">Reference proteome</keyword>
<feature type="chain" id="PRO_5013163048" evidence="1">
    <location>
        <begin position="27"/>
        <end position="155"/>
    </location>
</feature>
<name>A0A1X2EI77_MYCSZ</name>
<dbReference type="RefSeq" id="WP_085671017.1">
    <property type="nucleotide sequence ID" value="NZ_JACKRU010000896.1"/>
</dbReference>
<gene>
    <name evidence="2" type="ORF">AWC27_28640</name>
</gene>
<dbReference type="AlphaFoldDB" id="A0A1X2EI77"/>
<sequence>MTATKTIASWLAAAAAAIAIAAPAHADPAVNLQVTDDVRADLMQAGATLTGRPAAEYSGLAPGRTYYAYVPSQTNPTYWAAGALYGPKTEAAAINLQDQNSYMFFRKGGDPDATWVPIAAGFGPIPAGAAPCPIPQEVRDLWQWPAGKCYPPPRS</sequence>
<accession>A0A1X2EI77</accession>
<comment type="caution">
    <text evidence="2">The sequence shown here is derived from an EMBL/GenBank/DDBJ whole genome shotgun (WGS) entry which is preliminary data.</text>
</comment>
<evidence type="ECO:0000256" key="1">
    <source>
        <dbReference type="SAM" id="SignalP"/>
    </source>
</evidence>
<dbReference type="EMBL" id="LQPW01000086">
    <property type="protein sequence ID" value="ORX02727.1"/>
    <property type="molecule type" value="Genomic_DNA"/>
</dbReference>
<evidence type="ECO:0000313" key="2">
    <source>
        <dbReference type="EMBL" id="ORX02727.1"/>
    </source>
</evidence>
<evidence type="ECO:0000313" key="3">
    <source>
        <dbReference type="Proteomes" id="UP000193317"/>
    </source>
</evidence>
<organism evidence="2 3">
    <name type="scientific">Mycobacterium szulgai</name>
    <dbReference type="NCBI Taxonomy" id="1787"/>
    <lineage>
        <taxon>Bacteria</taxon>
        <taxon>Bacillati</taxon>
        <taxon>Actinomycetota</taxon>
        <taxon>Actinomycetes</taxon>
        <taxon>Mycobacteriales</taxon>
        <taxon>Mycobacteriaceae</taxon>
        <taxon>Mycobacterium</taxon>
    </lineage>
</organism>
<proteinExistence type="predicted"/>
<dbReference type="Proteomes" id="UP000193317">
    <property type="component" value="Unassembled WGS sequence"/>
</dbReference>
<keyword evidence="1" id="KW-0732">Signal</keyword>
<dbReference type="OrthoDB" id="4731157at2"/>